<dbReference type="EMBL" id="FOBH01000004">
    <property type="protein sequence ID" value="SEL03217.1"/>
    <property type="molecule type" value="Genomic_DNA"/>
</dbReference>
<evidence type="ECO:0000256" key="10">
    <source>
        <dbReference type="ARBA" id="ARBA00034478"/>
    </source>
</evidence>
<evidence type="ECO:0000256" key="11">
    <source>
        <dbReference type="ARBA" id="ARBA00048628"/>
    </source>
</evidence>
<dbReference type="GO" id="GO:0106312">
    <property type="term" value="F:methylenetetrahydrofolate reductase (NADH) activity"/>
    <property type="evidence" value="ECO:0007669"/>
    <property type="project" value="UniProtKB-EC"/>
</dbReference>
<comment type="pathway">
    <text evidence="2 12">One-carbon metabolism; tetrahydrofolate interconversion.</text>
</comment>
<keyword evidence="8" id="KW-0520">NAD</keyword>
<dbReference type="STRING" id="1233.SAMN05216387_104184"/>
<keyword evidence="4" id="KW-0028">Amino-acid biosynthesis</keyword>
<dbReference type="Pfam" id="PF02219">
    <property type="entry name" value="MTHFR"/>
    <property type="match status" value="1"/>
</dbReference>
<dbReference type="PANTHER" id="PTHR45754">
    <property type="entry name" value="METHYLENETETRAHYDROFOLATE REDUCTASE"/>
    <property type="match status" value="1"/>
</dbReference>
<keyword evidence="7 12" id="KW-0560">Oxidoreductase</keyword>
<dbReference type="AlphaFoldDB" id="A0A1H7LY30"/>
<evidence type="ECO:0000313" key="13">
    <source>
        <dbReference type="EMBL" id="SEL03217.1"/>
    </source>
</evidence>
<dbReference type="NCBIfam" id="TIGR00676">
    <property type="entry name" value="fadh2"/>
    <property type="match status" value="1"/>
</dbReference>
<keyword evidence="9" id="KW-0486">Methionine biosynthesis</keyword>
<dbReference type="UniPathway" id="UPA00193"/>
<dbReference type="InterPro" id="IPR004620">
    <property type="entry name" value="MTHF_reductase_bac"/>
</dbReference>
<dbReference type="EC" id="1.5.1.54" evidence="12"/>
<dbReference type="InterPro" id="IPR003171">
    <property type="entry name" value="Mehydrof_redctse-like"/>
</dbReference>
<sequence length="281" mass="31261">MESQKRFAPTFSFEFFPPQTAEGMEKLRATRRQLAQLNPKFFSVTFGAGGSTRDRTLEAALEIQAEGHKAAPHLSCIGSTSENIRTMLEKYRDGGIRHIVALRGDLPSGMAQGGEFRYANELVAFIRKEFDDTFHIEVASYPEYHPQANSAHEDLLNFKRKVDAGADSVITQYFFNADAYFNFIDACEAMGIEVPIVPGIMPINKFSQLARFSDACGAEIPRWIRKRLEGYGDDSASIRAFGLDIVTDLCDRLLSAGAPGLHFYTLNSAGLTTTIWQRLGL</sequence>
<evidence type="ECO:0000256" key="3">
    <source>
        <dbReference type="ARBA" id="ARBA00006743"/>
    </source>
</evidence>
<evidence type="ECO:0000256" key="7">
    <source>
        <dbReference type="ARBA" id="ARBA00023002"/>
    </source>
</evidence>
<dbReference type="InterPro" id="IPR029041">
    <property type="entry name" value="FAD-linked_oxidoreductase-like"/>
</dbReference>
<organism evidence="13 14">
    <name type="scientific">Nitrosovibrio tenuis</name>
    <dbReference type="NCBI Taxonomy" id="1233"/>
    <lineage>
        <taxon>Bacteria</taxon>
        <taxon>Pseudomonadati</taxon>
        <taxon>Pseudomonadota</taxon>
        <taxon>Betaproteobacteria</taxon>
        <taxon>Nitrosomonadales</taxon>
        <taxon>Nitrosomonadaceae</taxon>
        <taxon>Nitrosovibrio</taxon>
    </lineage>
</organism>
<comment type="pathway">
    <text evidence="10">Amino-acid biosynthesis; L-methionine biosynthesis via de novo pathway.</text>
</comment>
<evidence type="ECO:0000256" key="5">
    <source>
        <dbReference type="ARBA" id="ARBA00022630"/>
    </source>
</evidence>
<evidence type="ECO:0000313" key="14">
    <source>
        <dbReference type="Proteomes" id="UP000198620"/>
    </source>
</evidence>
<gene>
    <name evidence="13" type="ORF">SAMN05216387_104184</name>
</gene>
<dbReference type="Gene3D" id="3.20.20.220">
    <property type="match status" value="1"/>
</dbReference>
<comment type="similarity">
    <text evidence="3 12">Belongs to the methylenetetrahydrofolate reductase family.</text>
</comment>
<keyword evidence="5 12" id="KW-0285">Flavoprotein</keyword>
<dbReference type="PANTHER" id="PTHR45754:SF3">
    <property type="entry name" value="METHYLENETETRAHYDROFOLATE REDUCTASE (NADPH)"/>
    <property type="match status" value="1"/>
</dbReference>
<dbReference type="OrthoDB" id="9812555at2"/>
<evidence type="ECO:0000256" key="8">
    <source>
        <dbReference type="ARBA" id="ARBA00023027"/>
    </source>
</evidence>
<reference evidence="13 14" key="1">
    <citation type="submission" date="2016-10" db="EMBL/GenBank/DDBJ databases">
        <authorList>
            <person name="de Groot N.N."/>
        </authorList>
    </citation>
    <scope>NUCLEOTIDE SEQUENCE [LARGE SCALE GENOMIC DNA]</scope>
    <source>
        <strain evidence="13 14">Nv1</strain>
    </source>
</reference>
<name>A0A1H7LY30_9PROT</name>
<dbReference type="RefSeq" id="WP_090828401.1">
    <property type="nucleotide sequence ID" value="NZ_FOBH01000004.1"/>
</dbReference>
<dbReference type="GO" id="GO:0035999">
    <property type="term" value="P:tetrahydrofolate interconversion"/>
    <property type="evidence" value="ECO:0007669"/>
    <property type="project" value="UniProtKB-UniPathway"/>
</dbReference>
<dbReference type="GO" id="GO:0009086">
    <property type="term" value="P:methionine biosynthetic process"/>
    <property type="evidence" value="ECO:0007669"/>
    <property type="project" value="UniProtKB-KW"/>
</dbReference>
<evidence type="ECO:0000256" key="1">
    <source>
        <dbReference type="ARBA" id="ARBA00001974"/>
    </source>
</evidence>
<keyword evidence="14" id="KW-1185">Reference proteome</keyword>
<evidence type="ECO:0000256" key="6">
    <source>
        <dbReference type="ARBA" id="ARBA00022827"/>
    </source>
</evidence>
<evidence type="ECO:0000256" key="12">
    <source>
        <dbReference type="RuleBase" id="RU003862"/>
    </source>
</evidence>
<protein>
    <recommendedName>
        <fullName evidence="12">Methylenetetrahydrofolate reductase</fullName>
        <ecNumber evidence="12">1.5.1.54</ecNumber>
    </recommendedName>
</protein>
<dbReference type="GO" id="GO:0071949">
    <property type="term" value="F:FAD binding"/>
    <property type="evidence" value="ECO:0007669"/>
    <property type="project" value="TreeGrafter"/>
</dbReference>
<evidence type="ECO:0000256" key="4">
    <source>
        <dbReference type="ARBA" id="ARBA00022605"/>
    </source>
</evidence>
<accession>A0A1H7LY30</accession>
<dbReference type="Proteomes" id="UP000198620">
    <property type="component" value="Unassembled WGS sequence"/>
</dbReference>
<evidence type="ECO:0000256" key="9">
    <source>
        <dbReference type="ARBA" id="ARBA00023167"/>
    </source>
</evidence>
<dbReference type="SUPFAM" id="SSF51730">
    <property type="entry name" value="FAD-linked oxidoreductase"/>
    <property type="match status" value="1"/>
</dbReference>
<evidence type="ECO:0000256" key="2">
    <source>
        <dbReference type="ARBA" id="ARBA00004777"/>
    </source>
</evidence>
<comment type="cofactor">
    <cofactor evidence="1 12">
        <name>FAD</name>
        <dbReference type="ChEBI" id="CHEBI:57692"/>
    </cofactor>
</comment>
<keyword evidence="6 12" id="KW-0274">FAD</keyword>
<dbReference type="GO" id="GO:0005829">
    <property type="term" value="C:cytosol"/>
    <property type="evidence" value="ECO:0007669"/>
    <property type="project" value="InterPro"/>
</dbReference>
<comment type="catalytic activity">
    <reaction evidence="11">
        <text>(6S)-5-methyl-5,6,7,8-tetrahydrofolate + NAD(+) = (6R)-5,10-methylene-5,6,7,8-tetrahydrofolate + NADH + H(+)</text>
        <dbReference type="Rhea" id="RHEA:19821"/>
        <dbReference type="ChEBI" id="CHEBI:15378"/>
        <dbReference type="ChEBI" id="CHEBI:15636"/>
        <dbReference type="ChEBI" id="CHEBI:18608"/>
        <dbReference type="ChEBI" id="CHEBI:57540"/>
        <dbReference type="ChEBI" id="CHEBI:57945"/>
        <dbReference type="EC" id="1.5.1.54"/>
    </reaction>
    <physiologicalReaction direction="right-to-left" evidence="11">
        <dbReference type="Rhea" id="RHEA:19823"/>
    </physiologicalReaction>
</comment>
<proteinExistence type="inferred from homology"/>
<dbReference type="CDD" id="cd00537">
    <property type="entry name" value="MTHFR"/>
    <property type="match status" value="1"/>
</dbReference>